<dbReference type="InterPro" id="IPR014839">
    <property type="entry name" value="Crt10"/>
</dbReference>
<evidence type="ECO:0000313" key="3">
    <source>
        <dbReference type="Proteomes" id="UP001220256"/>
    </source>
</evidence>
<feature type="compositionally biased region" description="Low complexity" evidence="1">
    <location>
        <begin position="666"/>
        <end position="678"/>
    </location>
</feature>
<dbReference type="Proteomes" id="UP001220256">
    <property type="component" value="Unassembled WGS sequence"/>
</dbReference>
<feature type="region of interest" description="Disordered" evidence="1">
    <location>
        <begin position="645"/>
        <end position="682"/>
    </location>
</feature>
<protein>
    <submittedName>
        <fullName evidence="2">Uncharacterized protein</fullName>
    </submittedName>
</protein>
<comment type="caution">
    <text evidence="2">The sequence shown here is derived from an EMBL/GenBank/DDBJ whole genome shotgun (WGS) entry which is preliminary data.</text>
</comment>
<accession>A0ABQ8W819</accession>
<gene>
    <name evidence="2" type="ORF">N7505_009459</name>
</gene>
<keyword evidence="3" id="KW-1185">Reference proteome</keyword>
<feature type="region of interest" description="Disordered" evidence="1">
    <location>
        <begin position="402"/>
        <end position="433"/>
    </location>
</feature>
<reference evidence="2 3" key="1">
    <citation type="journal article" date="2023" name="IMA Fungus">
        <title>Comparative genomic study of the Penicillium genus elucidates a diverse pangenome and 15 lateral gene transfer events.</title>
        <authorList>
            <person name="Petersen C."/>
            <person name="Sorensen T."/>
            <person name="Nielsen M.R."/>
            <person name="Sondergaard T.E."/>
            <person name="Sorensen J.L."/>
            <person name="Fitzpatrick D.A."/>
            <person name="Frisvad J.C."/>
            <person name="Nielsen K.L."/>
        </authorList>
    </citation>
    <scope>NUCLEOTIDE SEQUENCE [LARGE SCALE GENOMIC DNA]</scope>
    <source>
        <strain evidence="2 3">IBT 3361</strain>
    </source>
</reference>
<evidence type="ECO:0000313" key="2">
    <source>
        <dbReference type="EMBL" id="KAJ5260078.1"/>
    </source>
</evidence>
<feature type="compositionally biased region" description="Polar residues" evidence="1">
    <location>
        <begin position="406"/>
        <end position="433"/>
    </location>
</feature>
<dbReference type="EMBL" id="JAPVEB010000008">
    <property type="protein sequence ID" value="KAJ5260078.1"/>
    <property type="molecule type" value="Genomic_DNA"/>
</dbReference>
<dbReference type="Pfam" id="PF08728">
    <property type="entry name" value="CRT10"/>
    <property type="match status" value="1"/>
</dbReference>
<feature type="non-terminal residue" evidence="2">
    <location>
        <position position="1"/>
    </location>
</feature>
<evidence type="ECO:0000256" key="1">
    <source>
        <dbReference type="SAM" id="MobiDB-lite"/>
    </source>
</evidence>
<organism evidence="2 3">
    <name type="scientific">Penicillium chrysogenum</name>
    <name type="common">Penicillium notatum</name>
    <dbReference type="NCBI Taxonomy" id="5076"/>
    <lineage>
        <taxon>Eukaryota</taxon>
        <taxon>Fungi</taxon>
        <taxon>Dikarya</taxon>
        <taxon>Ascomycota</taxon>
        <taxon>Pezizomycotina</taxon>
        <taxon>Eurotiomycetes</taxon>
        <taxon>Eurotiomycetidae</taxon>
        <taxon>Eurotiales</taxon>
        <taxon>Aspergillaceae</taxon>
        <taxon>Penicillium</taxon>
        <taxon>Penicillium chrysogenum species complex</taxon>
    </lineage>
</organism>
<name>A0ABQ8W819_PENCH</name>
<proteinExistence type="predicted"/>
<sequence length="732" mass="82092">YGNVFSPIEETVTIDAETETQRYRPQVQILNVETEGERYPSDVSRPTVSAWRCNLAALSQRRNLLFTAHVENIYVWIPRGPHQLLGSRPEMIIRPVMKQPNAPGYIEPSRPHTINHILVDDLGVDEVLLLATDSGNVTGYNVEAIFSAINRSTQDGGARPFDAHEVKPFFAEHVHLSAWGLATHKFARLIAVSANTGVITVFAFALVDPASEHDVSSPSSSETSNMGGSDVLENTWVSIDSALSMEELKKDIPNHRTRNLRLSYKGHFDNIPCVSFANFELDPNALWMVSTDILNRVFVWRVWDSLTAVKSTSYDCARGGREQRGWFVLPLHPRRVQQHHFKSDACGCQPRPKMMHGRMVFDVTEAADHVEARSDLVSQQVSAVEYVATSSFTLPDGIFPLDGSVHTGSQPQPSSSEHGHTTSEASETASHLTASNPIHIGTEVSYYEIAPSRQSLRVRRGITNLIEEENEQWGLDRAVDAERLGNFARFRDFIPLRDFVLHPRNPRFFPILHFSGNNITLDPYPLDDEIRTLSRSPLESLLENSMFTSCDRLNLVQYLPELGIVVAASQAGGVAIITLTWQEEIGHTFRVDWLLPFPTQERDDECPTPPLMGIAASPMPGFEMPPDVPCIPRDVNPKDRLRFNHRLLNPDGDEPSTATPPECGASSPSDPDVSPGSDYPNLTIPETHAYASGIYQPHETWHGYHPSRHYRLLLLFCDLTVMSYEFWHDWRG</sequence>